<dbReference type="RefSeq" id="WP_344825570.1">
    <property type="nucleotide sequence ID" value="NZ_BAAAUV010000004.1"/>
</dbReference>
<comment type="caution">
    <text evidence="1">The sequence shown here is derived from an EMBL/GenBank/DDBJ whole genome shotgun (WGS) entry which is preliminary data.</text>
</comment>
<keyword evidence="2" id="KW-1185">Reference proteome</keyword>
<dbReference type="InterPro" id="IPR010281">
    <property type="entry name" value="DUF885"/>
</dbReference>
<gene>
    <name evidence="1" type="ORF">GCM10010468_21460</name>
</gene>
<sequence>MTEIDRLSDRYVSDLAAADPCLAAMSGISGQDGALTDYGPDGYAARADLTRRTLAELAAAPMTGEADRRAAAVLRDKLETFAALDEADVHALDFSNIDGPFQRLRQAVEVLDQGADSPWDDLRARIEAFPAALRGLSAYQAEARDRGIVAHRPMILGTVAQLEGSAAYFRGFAERPGLDGAARAAAQACLDYGAFLTGELVPAAPDREGVGRDRYALGVRNFLGTTLDLEATYAWAWDELAVLKREMAEAAAEIAPGRSLAEVRDALDADPRHRIASGEPFRAWIQELADRAIADLDGVHFDIAEPLRRIDCRTPPTGNSIYYLAPAEDLSRPGQVWYSAHGAETTTWAVPSIMFHEGVPGHHLQLGATILNQGLTRFQRVSSELHPGFAEGWGLYAERLMDELGYFTDPAHRLGMLYGGRQIRTVRVIVDIGLHLGLTIPAGSGFHEGERWTRDLAIEFLSRHSPDDVEVVTWEIDRYLGLPAQAIAYKLGEKVWLEGRAAARARHGSSFDLKSFHSTALDLGPMGLELLAAELAAV</sequence>
<dbReference type="Pfam" id="PF05960">
    <property type="entry name" value="DUF885"/>
    <property type="match status" value="1"/>
</dbReference>
<dbReference type="EMBL" id="BAAAUV010000004">
    <property type="protein sequence ID" value="GAA3206076.1"/>
    <property type="molecule type" value="Genomic_DNA"/>
</dbReference>
<evidence type="ECO:0000313" key="1">
    <source>
        <dbReference type="EMBL" id="GAA3206076.1"/>
    </source>
</evidence>
<dbReference type="Proteomes" id="UP001501237">
    <property type="component" value="Unassembled WGS sequence"/>
</dbReference>
<organism evidence="1 2">
    <name type="scientific">Actinocorallia longicatena</name>
    <dbReference type="NCBI Taxonomy" id="111803"/>
    <lineage>
        <taxon>Bacteria</taxon>
        <taxon>Bacillati</taxon>
        <taxon>Actinomycetota</taxon>
        <taxon>Actinomycetes</taxon>
        <taxon>Streptosporangiales</taxon>
        <taxon>Thermomonosporaceae</taxon>
        <taxon>Actinocorallia</taxon>
    </lineage>
</organism>
<reference evidence="2" key="1">
    <citation type="journal article" date="2019" name="Int. J. Syst. Evol. Microbiol.">
        <title>The Global Catalogue of Microorganisms (GCM) 10K type strain sequencing project: providing services to taxonomists for standard genome sequencing and annotation.</title>
        <authorList>
            <consortium name="The Broad Institute Genomics Platform"/>
            <consortium name="The Broad Institute Genome Sequencing Center for Infectious Disease"/>
            <person name="Wu L."/>
            <person name="Ma J."/>
        </authorList>
    </citation>
    <scope>NUCLEOTIDE SEQUENCE [LARGE SCALE GENOMIC DNA]</scope>
    <source>
        <strain evidence="2">JCM 9377</strain>
    </source>
</reference>
<evidence type="ECO:0000313" key="2">
    <source>
        <dbReference type="Proteomes" id="UP001501237"/>
    </source>
</evidence>
<protein>
    <submittedName>
        <fullName evidence="1">DUF885 domain-containing protein</fullName>
    </submittedName>
</protein>
<dbReference type="PANTHER" id="PTHR33361:SF2">
    <property type="entry name" value="DUF885 DOMAIN-CONTAINING PROTEIN"/>
    <property type="match status" value="1"/>
</dbReference>
<proteinExistence type="predicted"/>
<name>A0ABP6QBQ6_9ACTN</name>
<accession>A0ABP6QBQ6</accession>
<dbReference type="PANTHER" id="PTHR33361">
    <property type="entry name" value="GLR0591 PROTEIN"/>
    <property type="match status" value="1"/>
</dbReference>